<name>A0A7H0GZK5_9BACT</name>
<dbReference type="PROSITE" id="PS51186">
    <property type="entry name" value="GNAT"/>
    <property type="match status" value="1"/>
</dbReference>
<dbReference type="Gene3D" id="3.40.630.30">
    <property type="match status" value="1"/>
</dbReference>
<accession>A0A7H0GZK5</accession>
<organism evidence="2 3">
    <name type="scientific">Hymenobacter qilianensis</name>
    <dbReference type="NCBI Taxonomy" id="1385715"/>
    <lineage>
        <taxon>Bacteria</taxon>
        <taxon>Pseudomonadati</taxon>
        <taxon>Bacteroidota</taxon>
        <taxon>Cytophagia</taxon>
        <taxon>Cytophagales</taxon>
        <taxon>Hymenobacteraceae</taxon>
        <taxon>Hymenobacter</taxon>
    </lineage>
</organism>
<keyword evidence="3" id="KW-1185">Reference proteome</keyword>
<dbReference type="GO" id="GO:1990189">
    <property type="term" value="F:protein N-terminal-serine acetyltransferase activity"/>
    <property type="evidence" value="ECO:0007669"/>
    <property type="project" value="TreeGrafter"/>
</dbReference>
<dbReference type="AlphaFoldDB" id="A0A7H0GZK5"/>
<dbReference type="RefSeq" id="WP_187733930.1">
    <property type="nucleotide sequence ID" value="NZ_BMFN01000001.1"/>
</dbReference>
<feature type="domain" description="N-acetyltransferase" evidence="1">
    <location>
        <begin position="10"/>
        <end position="167"/>
    </location>
</feature>
<evidence type="ECO:0000259" key="1">
    <source>
        <dbReference type="PROSITE" id="PS51186"/>
    </source>
</evidence>
<proteinExistence type="predicted"/>
<dbReference type="Proteomes" id="UP000516093">
    <property type="component" value="Chromosome"/>
</dbReference>
<gene>
    <name evidence="2" type="ORF">H9L05_09365</name>
</gene>
<dbReference type="InterPro" id="IPR051908">
    <property type="entry name" value="Ribosomal_N-acetyltransferase"/>
</dbReference>
<keyword evidence="2" id="KW-0808">Transferase</keyword>
<dbReference type="PANTHER" id="PTHR43441">
    <property type="entry name" value="RIBOSOMAL-PROTEIN-SERINE ACETYLTRANSFERASE"/>
    <property type="match status" value="1"/>
</dbReference>
<protein>
    <submittedName>
        <fullName evidence="2">GNAT family N-acetyltransferase</fullName>
    </submittedName>
</protein>
<evidence type="ECO:0000313" key="2">
    <source>
        <dbReference type="EMBL" id="QNP53721.1"/>
    </source>
</evidence>
<dbReference type="PANTHER" id="PTHR43441:SF11">
    <property type="entry name" value="RIBOSOMAL-PROTEIN-SERINE ACETYLTRANSFERASE"/>
    <property type="match status" value="1"/>
</dbReference>
<dbReference type="KEGG" id="hqi:H9L05_09365"/>
<dbReference type="GO" id="GO:0008999">
    <property type="term" value="F:protein-N-terminal-alanine acetyltransferase activity"/>
    <property type="evidence" value="ECO:0007669"/>
    <property type="project" value="TreeGrafter"/>
</dbReference>
<evidence type="ECO:0000313" key="3">
    <source>
        <dbReference type="Proteomes" id="UP000516093"/>
    </source>
</evidence>
<dbReference type="InterPro" id="IPR000182">
    <property type="entry name" value="GNAT_dom"/>
</dbReference>
<sequence>MFKALQSDSITLHLINEDNLADIYRHFQGFPDSNPMLEELFRNYLPRYEQGKRTNFGFYSFLGDELAGMTLLTVDSWEERTGSTGADVFEHMRGRGVTPRSKPHLFYLAFELLGLNRVATGCRVSNLSSKHSIEKTAGFQFEGIMRESGRNDAGEFEDEYLYAILRRDWLRLYDKSQVTVLR</sequence>
<dbReference type="GO" id="GO:0005737">
    <property type="term" value="C:cytoplasm"/>
    <property type="evidence" value="ECO:0007669"/>
    <property type="project" value="TreeGrafter"/>
</dbReference>
<dbReference type="EMBL" id="CP060784">
    <property type="protein sequence ID" value="QNP53721.1"/>
    <property type="molecule type" value="Genomic_DNA"/>
</dbReference>
<dbReference type="SUPFAM" id="SSF55729">
    <property type="entry name" value="Acyl-CoA N-acyltransferases (Nat)"/>
    <property type="match status" value="1"/>
</dbReference>
<dbReference type="InterPro" id="IPR016181">
    <property type="entry name" value="Acyl_CoA_acyltransferase"/>
</dbReference>
<reference evidence="2 3" key="1">
    <citation type="submission" date="2020-08" db="EMBL/GenBank/DDBJ databases">
        <title>Genome sequence of Hymenobacter qilianensis JCM 19763T.</title>
        <authorList>
            <person name="Hyun D.-W."/>
            <person name="Bae J.-W."/>
        </authorList>
    </citation>
    <scope>NUCLEOTIDE SEQUENCE [LARGE SCALE GENOMIC DNA]</scope>
    <source>
        <strain evidence="2 3">JCM 19763</strain>
    </source>
</reference>